<dbReference type="OrthoDB" id="2690548at2759"/>
<reference evidence="3" key="2">
    <citation type="submission" date="2015-01" db="EMBL/GenBank/DDBJ databases">
        <title>Evolutionary Origins and Diversification of the Mycorrhizal Mutualists.</title>
        <authorList>
            <consortium name="DOE Joint Genome Institute"/>
            <consortium name="Mycorrhizal Genomics Consortium"/>
            <person name="Kohler A."/>
            <person name="Kuo A."/>
            <person name="Nagy L.G."/>
            <person name="Floudas D."/>
            <person name="Copeland A."/>
            <person name="Barry K.W."/>
            <person name="Cichocki N."/>
            <person name="Veneault-Fourrey C."/>
            <person name="LaButti K."/>
            <person name="Lindquist E.A."/>
            <person name="Lipzen A."/>
            <person name="Lundell T."/>
            <person name="Morin E."/>
            <person name="Murat C."/>
            <person name="Riley R."/>
            <person name="Ohm R."/>
            <person name="Sun H."/>
            <person name="Tunlid A."/>
            <person name="Henrissat B."/>
            <person name="Grigoriev I.V."/>
            <person name="Hibbett D.S."/>
            <person name="Martin F."/>
        </authorList>
    </citation>
    <scope>NUCLEOTIDE SEQUENCE [LARGE SCALE GENOMIC DNA]</scope>
    <source>
        <strain evidence="3">UH-Slu-Lm8-n1</strain>
    </source>
</reference>
<evidence type="ECO:0000313" key="3">
    <source>
        <dbReference type="Proteomes" id="UP000054485"/>
    </source>
</evidence>
<sequence length="123" mass="13063">MSPASDTGTLSTPARANAQTNDASKIKSTPNSRGAAVISENIGVFGVEVPKLSPWIQRDVAQAKQCKVDAMLQVLLQRASCAPETIQPELLLQKCLEAVLPVCNGQFSAKDISSLDIKTALQQ</sequence>
<dbReference type="AlphaFoldDB" id="A0A0D0A943"/>
<name>A0A0D0A943_9AGAM</name>
<evidence type="ECO:0000256" key="1">
    <source>
        <dbReference type="SAM" id="MobiDB-lite"/>
    </source>
</evidence>
<reference evidence="2 3" key="1">
    <citation type="submission" date="2014-04" db="EMBL/GenBank/DDBJ databases">
        <authorList>
            <consortium name="DOE Joint Genome Institute"/>
            <person name="Kuo A."/>
            <person name="Ruytinx J."/>
            <person name="Rineau F."/>
            <person name="Colpaert J."/>
            <person name="Kohler A."/>
            <person name="Nagy L.G."/>
            <person name="Floudas D."/>
            <person name="Copeland A."/>
            <person name="Barry K.W."/>
            <person name="Cichocki N."/>
            <person name="Veneault-Fourrey C."/>
            <person name="LaButti K."/>
            <person name="Lindquist E.A."/>
            <person name="Lipzen A."/>
            <person name="Lundell T."/>
            <person name="Morin E."/>
            <person name="Murat C."/>
            <person name="Sun H."/>
            <person name="Tunlid A."/>
            <person name="Henrissat B."/>
            <person name="Grigoriev I.V."/>
            <person name="Hibbett D.S."/>
            <person name="Martin F."/>
            <person name="Nordberg H.P."/>
            <person name="Cantor M.N."/>
            <person name="Hua S.X."/>
        </authorList>
    </citation>
    <scope>NUCLEOTIDE SEQUENCE [LARGE SCALE GENOMIC DNA]</scope>
    <source>
        <strain evidence="2 3">UH-Slu-Lm8-n1</strain>
    </source>
</reference>
<gene>
    <name evidence="2" type="ORF">CY34DRAFT_402501</name>
</gene>
<dbReference type="HOGENOM" id="CLU_2016736_0_0_1"/>
<dbReference type="InParanoid" id="A0A0D0A943"/>
<feature type="region of interest" description="Disordered" evidence="1">
    <location>
        <begin position="1"/>
        <end position="33"/>
    </location>
</feature>
<protein>
    <submittedName>
        <fullName evidence="2">Uncharacterized protein</fullName>
    </submittedName>
</protein>
<dbReference type="EMBL" id="KN835402">
    <property type="protein sequence ID" value="KIK38271.1"/>
    <property type="molecule type" value="Genomic_DNA"/>
</dbReference>
<feature type="compositionally biased region" description="Polar residues" evidence="1">
    <location>
        <begin position="1"/>
        <end position="32"/>
    </location>
</feature>
<accession>A0A0D0A943</accession>
<keyword evidence="3" id="KW-1185">Reference proteome</keyword>
<organism evidence="2 3">
    <name type="scientific">Suillus luteus UH-Slu-Lm8-n1</name>
    <dbReference type="NCBI Taxonomy" id="930992"/>
    <lineage>
        <taxon>Eukaryota</taxon>
        <taxon>Fungi</taxon>
        <taxon>Dikarya</taxon>
        <taxon>Basidiomycota</taxon>
        <taxon>Agaricomycotina</taxon>
        <taxon>Agaricomycetes</taxon>
        <taxon>Agaricomycetidae</taxon>
        <taxon>Boletales</taxon>
        <taxon>Suillineae</taxon>
        <taxon>Suillaceae</taxon>
        <taxon>Suillus</taxon>
    </lineage>
</organism>
<dbReference type="Proteomes" id="UP000054485">
    <property type="component" value="Unassembled WGS sequence"/>
</dbReference>
<proteinExistence type="predicted"/>
<evidence type="ECO:0000313" key="2">
    <source>
        <dbReference type="EMBL" id="KIK38271.1"/>
    </source>
</evidence>